<proteinExistence type="predicted"/>
<gene>
    <name evidence="4" type="ORF">SD70_09820</name>
</gene>
<keyword evidence="3" id="KW-0720">Serine protease</keyword>
<dbReference type="SUPFAM" id="SSF50494">
    <property type="entry name" value="Trypsin-like serine proteases"/>
    <property type="match status" value="1"/>
</dbReference>
<dbReference type="RefSeq" id="WP_041047379.1">
    <property type="nucleotide sequence ID" value="NZ_JXAK01000013.1"/>
</dbReference>
<evidence type="ECO:0000256" key="3">
    <source>
        <dbReference type="ARBA" id="ARBA00022825"/>
    </source>
</evidence>
<dbReference type="PANTHER" id="PTHR43343">
    <property type="entry name" value="PEPTIDASE S12"/>
    <property type="match status" value="1"/>
</dbReference>
<dbReference type="PANTHER" id="PTHR43343:SF3">
    <property type="entry name" value="PROTEASE DO-LIKE 8, CHLOROPLASTIC"/>
    <property type="match status" value="1"/>
</dbReference>
<dbReference type="PRINTS" id="PR00834">
    <property type="entry name" value="PROTEASES2C"/>
</dbReference>
<reference evidence="4 5" key="1">
    <citation type="submission" date="2014-12" db="EMBL/GenBank/DDBJ databases">
        <title>Draft genome sequence of Paenibacillus kamchatkensis strain B-2647.</title>
        <authorList>
            <person name="Karlyshev A.V."/>
            <person name="Kudryashova E.B."/>
        </authorList>
    </citation>
    <scope>NUCLEOTIDE SEQUENCE [LARGE SCALE GENOMIC DNA]</scope>
    <source>
        <strain evidence="4 5">VKM B-2647</strain>
    </source>
</reference>
<dbReference type="InterPro" id="IPR051201">
    <property type="entry name" value="Chloro_Bact_Ser_Proteases"/>
</dbReference>
<sequence length="241" mass="26273">MKRIAVSSKSPVRRPAFRHPGNYFVPIAERAKRSVISIRAKLRSPKPRRLNAFWPSLSWPFDEEEDSATESVGTGFIIHRDGYILTSEHVVHDAESIQVKLHSGSKYPAQLVWSDPTRDIAVLRIHAGKALRPLPLGSSAATKVGEMVISVGNPLGLEHTITTGVVSAKNRQMSSIRNKKVYEDILQTDCAINPGNSGGPVINLNGQAIGMNAFVVKDNQGLGFAIGIDSIKSRIGRFLTS</sequence>
<name>A0ABR5AL38_9BACL</name>
<comment type="caution">
    <text evidence="4">The sequence shown here is derived from an EMBL/GenBank/DDBJ whole genome shotgun (WGS) entry which is preliminary data.</text>
</comment>
<accession>A0ABR5AL38</accession>
<evidence type="ECO:0000313" key="4">
    <source>
        <dbReference type="EMBL" id="KIL41082.1"/>
    </source>
</evidence>
<dbReference type="InterPro" id="IPR009003">
    <property type="entry name" value="Peptidase_S1_PA"/>
</dbReference>
<protein>
    <recommendedName>
        <fullName evidence="6">Trypsin-like serine protease</fullName>
    </recommendedName>
</protein>
<organism evidence="4 5">
    <name type="scientific">Gordoniibacillus kamchatkensis</name>
    <dbReference type="NCBI Taxonomy" id="1590651"/>
    <lineage>
        <taxon>Bacteria</taxon>
        <taxon>Bacillati</taxon>
        <taxon>Bacillota</taxon>
        <taxon>Bacilli</taxon>
        <taxon>Bacillales</taxon>
        <taxon>Paenibacillaceae</taxon>
        <taxon>Gordoniibacillus</taxon>
    </lineage>
</organism>
<evidence type="ECO:0000313" key="5">
    <source>
        <dbReference type="Proteomes" id="UP000031967"/>
    </source>
</evidence>
<dbReference type="Gene3D" id="2.40.10.120">
    <property type="match status" value="1"/>
</dbReference>
<evidence type="ECO:0000256" key="2">
    <source>
        <dbReference type="ARBA" id="ARBA00022801"/>
    </source>
</evidence>
<evidence type="ECO:0008006" key="6">
    <source>
        <dbReference type="Google" id="ProtNLM"/>
    </source>
</evidence>
<keyword evidence="5" id="KW-1185">Reference proteome</keyword>
<keyword evidence="1" id="KW-0645">Protease</keyword>
<dbReference type="InterPro" id="IPR001940">
    <property type="entry name" value="Peptidase_S1C"/>
</dbReference>
<dbReference type="Pfam" id="PF13365">
    <property type="entry name" value="Trypsin_2"/>
    <property type="match status" value="1"/>
</dbReference>
<dbReference type="EMBL" id="JXAK01000013">
    <property type="protein sequence ID" value="KIL41082.1"/>
    <property type="molecule type" value="Genomic_DNA"/>
</dbReference>
<evidence type="ECO:0000256" key="1">
    <source>
        <dbReference type="ARBA" id="ARBA00022670"/>
    </source>
</evidence>
<keyword evidence="2" id="KW-0378">Hydrolase</keyword>
<dbReference type="Proteomes" id="UP000031967">
    <property type="component" value="Unassembled WGS sequence"/>
</dbReference>